<proteinExistence type="predicted"/>
<evidence type="ECO:0000313" key="3">
    <source>
        <dbReference type="EMBL" id="GET31199.1"/>
    </source>
</evidence>
<protein>
    <recommendedName>
        <fullName evidence="2">SHOCT domain-containing protein</fullName>
    </recommendedName>
</protein>
<dbReference type="AlphaFoldDB" id="A0A5M4ATD5"/>
<keyword evidence="1" id="KW-1133">Transmembrane helix</keyword>
<evidence type="ECO:0000313" key="4">
    <source>
        <dbReference type="Proteomes" id="UP000391834"/>
    </source>
</evidence>
<dbReference type="Proteomes" id="UP000391834">
    <property type="component" value="Unassembled WGS sequence"/>
</dbReference>
<organism evidence="3 4">
    <name type="scientific">Prolixibacter bellariivorans</name>
    <dbReference type="NCBI Taxonomy" id="314319"/>
    <lineage>
        <taxon>Bacteria</taxon>
        <taxon>Pseudomonadati</taxon>
        <taxon>Bacteroidota</taxon>
        <taxon>Bacteroidia</taxon>
        <taxon>Marinilabiliales</taxon>
        <taxon>Prolixibacteraceae</taxon>
        <taxon>Prolixibacter</taxon>
    </lineage>
</organism>
<dbReference type="EMBL" id="BLAX01000001">
    <property type="protein sequence ID" value="GET31199.1"/>
    <property type="molecule type" value="Genomic_DNA"/>
</dbReference>
<dbReference type="InterPro" id="IPR018649">
    <property type="entry name" value="SHOCT"/>
</dbReference>
<keyword evidence="1" id="KW-0472">Membrane</keyword>
<feature type="transmembrane region" description="Helical" evidence="1">
    <location>
        <begin position="12"/>
        <end position="31"/>
    </location>
</feature>
<dbReference type="RefSeq" id="WP_025864801.1">
    <property type="nucleotide sequence ID" value="NZ_BLAX01000001.1"/>
</dbReference>
<evidence type="ECO:0000259" key="2">
    <source>
        <dbReference type="Pfam" id="PF09851"/>
    </source>
</evidence>
<evidence type="ECO:0000256" key="1">
    <source>
        <dbReference type="SAM" id="Phobius"/>
    </source>
</evidence>
<dbReference type="Pfam" id="PF09851">
    <property type="entry name" value="SHOCT"/>
    <property type="match status" value="1"/>
</dbReference>
<keyword evidence="4" id="KW-1185">Reference proteome</keyword>
<gene>
    <name evidence="3" type="ORF">PbJCM13498_00620</name>
</gene>
<name>A0A5M4ATD5_9BACT</name>
<accession>A0A5M4ATD5</accession>
<keyword evidence="1" id="KW-0812">Transmembrane</keyword>
<dbReference type="OrthoDB" id="5421551at2"/>
<sequence length="80" mass="9029">MMYGYGGHWFGMGGGWIIGLLFLIVVIWLLVRATGSNQQPHHPSNSSHQGGNSAVDILKERYARGEIDKEEFEQKKKDLQ</sequence>
<comment type="caution">
    <text evidence="3">The sequence shown here is derived from an EMBL/GenBank/DDBJ whole genome shotgun (WGS) entry which is preliminary data.</text>
</comment>
<feature type="domain" description="SHOCT" evidence="2">
    <location>
        <begin position="54"/>
        <end position="79"/>
    </location>
</feature>
<reference evidence="3 4" key="1">
    <citation type="submission" date="2019-10" db="EMBL/GenBank/DDBJ databases">
        <title>Prolixibacter strains distinguished by the presence of nitrate reductase genes were adept at nitrate-dependent anaerobic corrosion of metallic iron and carbon steel.</title>
        <authorList>
            <person name="Iino T."/>
            <person name="Shono N."/>
            <person name="Ito K."/>
            <person name="Nakamura R."/>
            <person name="Sueoka K."/>
            <person name="Harayama S."/>
            <person name="Ohkuma M."/>
        </authorList>
    </citation>
    <scope>NUCLEOTIDE SEQUENCE [LARGE SCALE GENOMIC DNA]</scope>
    <source>
        <strain evidence="3 4">JCM 13498</strain>
    </source>
</reference>